<protein>
    <submittedName>
        <fullName evidence="1">Uncharacterized protein</fullName>
    </submittedName>
</protein>
<evidence type="ECO:0000313" key="1">
    <source>
        <dbReference type="EMBL" id="KAJ9052495.1"/>
    </source>
</evidence>
<sequence>MHNFGTLEEFGSGSTNSQPPLVGAIIPREKLAGLTTEQQDTAMALFEKYKSIFAEDVFDLGCAKNTLHYIDIGDKQPIQLRPIR</sequence>
<accession>A0ACC2RR73</accession>
<keyword evidence="2" id="KW-1185">Reference proteome</keyword>
<evidence type="ECO:0000313" key="2">
    <source>
        <dbReference type="Proteomes" id="UP001165960"/>
    </source>
</evidence>
<comment type="caution">
    <text evidence="1">The sequence shown here is derived from an EMBL/GenBank/DDBJ whole genome shotgun (WGS) entry which is preliminary data.</text>
</comment>
<dbReference type="EMBL" id="QTSX02006656">
    <property type="protein sequence ID" value="KAJ9052495.1"/>
    <property type="molecule type" value="Genomic_DNA"/>
</dbReference>
<reference evidence="1" key="1">
    <citation type="submission" date="2022-04" db="EMBL/GenBank/DDBJ databases">
        <title>Genome of the entomopathogenic fungus Entomophthora muscae.</title>
        <authorList>
            <person name="Elya C."/>
            <person name="Lovett B.R."/>
            <person name="Lee E."/>
            <person name="Macias A.M."/>
            <person name="Hajek A.E."/>
            <person name="De Bivort B.L."/>
            <person name="Kasson M.T."/>
            <person name="De Fine Licht H.H."/>
            <person name="Stajich J.E."/>
        </authorList>
    </citation>
    <scope>NUCLEOTIDE SEQUENCE</scope>
    <source>
        <strain evidence="1">Berkeley</strain>
    </source>
</reference>
<organism evidence="1 2">
    <name type="scientific">Entomophthora muscae</name>
    <dbReference type="NCBI Taxonomy" id="34485"/>
    <lineage>
        <taxon>Eukaryota</taxon>
        <taxon>Fungi</taxon>
        <taxon>Fungi incertae sedis</taxon>
        <taxon>Zoopagomycota</taxon>
        <taxon>Entomophthoromycotina</taxon>
        <taxon>Entomophthoromycetes</taxon>
        <taxon>Entomophthorales</taxon>
        <taxon>Entomophthoraceae</taxon>
        <taxon>Entomophthora</taxon>
    </lineage>
</organism>
<proteinExistence type="predicted"/>
<gene>
    <name evidence="1" type="ORF">DSO57_1033568</name>
</gene>
<dbReference type="Proteomes" id="UP001165960">
    <property type="component" value="Unassembled WGS sequence"/>
</dbReference>
<name>A0ACC2RR73_9FUNG</name>